<dbReference type="SMART" id="SM00132">
    <property type="entry name" value="LIM"/>
    <property type="match status" value="3"/>
</dbReference>
<dbReference type="CDD" id="cd09392">
    <property type="entry name" value="LIM2_Lrg1p_like"/>
    <property type="match status" value="1"/>
</dbReference>
<evidence type="ECO:0000256" key="6">
    <source>
        <dbReference type="SAM" id="MobiDB-lite"/>
    </source>
</evidence>
<feature type="domain" description="LIM zinc-binding" evidence="7">
    <location>
        <begin position="387"/>
        <end position="446"/>
    </location>
</feature>
<dbReference type="InterPro" id="IPR001781">
    <property type="entry name" value="Znf_LIM"/>
</dbReference>
<dbReference type="STRING" id="660122.C7ZCQ6"/>
<evidence type="ECO:0000259" key="7">
    <source>
        <dbReference type="PROSITE" id="PS50023"/>
    </source>
</evidence>
<feature type="domain" description="LIM zinc-binding" evidence="7">
    <location>
        <begin position="324"/>
        <end position="386"/>
    </location>
</feature>
<dbReference type="Proteomes" id="UP000005206">
    <property type="component" value="Chromosome 2"/>
</dbReference>
<feature type="domain" description="LIM zinc-binding" evidence="7">
    <location>
        <begin position="674"/>
        <end position="740"/>
    </location>
</feature>
<gene>
    <name evidence="8" type="ORF">NECHADRAFT_77136</name>
</gene>
<dbReference type="PROSITE" id="PS50023">
    <property type="entry name" value="LIM_DOMAIN_2"/>
    <property type="match status" value="3"/>
</dbReference>
<dbReference type="Pfam" id="PF00412">
    <property type="entry name" value="LIM"/>
    <property type="match status" value="2"/>
</dbReference>
<dbReference type="Gene3D" id="2.10.110.10">
    <property type="entry name" value="Cysteine Rich Protein"/>
    <property type="match status" value="3"/>
</dbReference>
<sequence length="762" mass="85480">MDPLSIATSVVGLTATCLTTCKKLSDLAGNYEDVPVVIAVICSESTLISIALSELQMKILRRDDLSQAWASRTDVLMAFETALTGCMVVFSCLEAGTRQLQSQNSSSMGDRLKDLLNALRGQQTSIGFLLKLLETDALSDIQRSLRDNRSRIQASASQAQSLRSRNPSIKVGCESIFDNDTAKLSLFDIEAVSAVAPSELDFEFDDLVLNSQAYRRAFARAQADTEQPHIHVVEGDLIDFSEAQSSIDNSDAATIRELNQDLQGLSMGADPETSTRETALQQPRPRRNSWDAQEDSFSLREIEHPENPGVQYSQKLPQEKPHARYCDKCSEPMPGNFVRALDGVWHIDCFTCADCNQPVAAHFFPHDDNETQKPLCERDYHRRLDLLCFKCDQALRESYISALDRKYHIDHFLCDDCGVIFKASDSYYEYKNKLVCVWDYLKVYASRCEACKFPILKRFVDSTDFEDGPSTVWHPECYMIKKELGIVLSLSCRDREYLDLLDEWVERKGSDITLSKLPDIQEQHEAFLVDLQVATLQFLDVFQQTATAVLASKEHLGQAFEHWIAVIALTDLLFRLVSEVTEGMPTHKHIIRFSAALKKYAIGFHQGTDPPPDSLCEDLTAVIKQILRAGLGSILANQDRSKLNKFITKLSATSPPELNLPYQGEPPSGTGQGMLCEGCQEYVKADAYTEISMPNLRWHPECWACVACKDPGILNPTPSRNTDGHFQCSSLKCGWAGVVTYIPSYSQIVYLMWLAWNEMAGR</sequence>
<dbReference type="OMA" id="DISTCIH"/>
<evidence type="ECO:0000313" key="9">
    <source>
        <dbReference type="Proteomes" id="UP000005206"/>
    </source>
</evidence>
<name>C7ZCQ6_FUSV7</name>
<evidence type="ECO:0000256" key="3">
    <source>
        <dbReference type="ARBA" id="ARBA00022833"/>
    </source>
</evidence>
<dbReference type="PANTHER" id="PTHR24205">
    <property type="entry name" value="FOUR AND A HALF LIM DOMAINS PROTEIN"/>
    <property type="match status" value="1"/>
</dbReference>
<dbReference type="SUPFAM" id="SSF57716">
    <property type="entry name" value="Glucocorticoid receptor-like (DNA-binding domain)"/>
    <property type="match status" value="3"/>
</dbReference>
<feature type="region of interest" description="Disordered" evidence="6">
    <location>
        <begin position="265"/>
        <end position="295"/>
    </location>
</feature>
<dbReference type="RefSeq" id="XP_003044016.1">
    <property type="nucleotide sequence ID" value="XM_003043970.1"/>
</dbReference>
<dbReference type="AlphaFoldDB" id="C7ZCQ6"/>
<dbReference type="eggNOG" id="KOG1703">
    <property type="taxonomic scope" value="Eukaryota"/>
</dbReference>
<dbReference type="GeneID" id="9670449"/>
<keyword evidence="1 5" id="KW-0479">Metal-binding</keyword>
<dbReference type="EMBL" id="GG698918">
    <property type="protein sequence ID" value="EEU38303.1"/>
    <property type="molecule type" value="Genomic_DNA"/>
</dbReference>
<dbReference type="CDD" id="cd09391">
    <property type="entry name" value="LIM1_Lrg1p_like"/>
    <property type="match status" value="1"/>
</dbReference>
<keyword evidence="9" id="KW-1185">Reference proteome</keyword>
<dbReference type="OrthoDB" id="5365701at2759"/>
<organism evidence="8 9">
    <name type="scientific">Fusarium vanettenii (strain ATCC MYA-4622 / CBS 123669 / FGSC 9596 / NRRL 45880 / 77-13-4)</name>
    <name type="common">Fusarium solani subsp. pisi</name>
    <dbReference type="NCBI Taxonomy" id="660122"/>
    <lineage>
        <taxon>Eukaryota</taxon>
        <taxon>Fungi</taxon>
        <taxon>Dikarya</taxon>
        <taxon>Ascomycota</taxon>
        <taxon>Pezizomycotina</taxon>
        <taxon>Sordariomycetes</taxon>
        <taxon>Hypocreomycetidae</taxon>
        <taxon>Hypocreales</taxon>
        <taxon>Nectriaceae</taxon>
        <taxon>Fusarium</taxon>
        <taxon>Fusarium solani species complex</taxon>
        <taxon>Fusarium vanettenii</taxon>
    </lineage>
</organism>
<dbReference type="GO" id="GO:0005634">
    <property type="term" value="C:nucleus"/>
    <property type="evidence" value="ECO:0007669"/>
    <property type="project" value="TreeGrafter"/>
</dbReference>
<evidence type="ECO:0000256" key="1">
    <source>
        <dbReference type="ARBA" id="ARBA00022723"/>
    </source>
</evidence>
<keyword evidence="4 5" id="KW-0440">LIM domain</keyword>
<evidence type="ECO:0000313" key="8">
    <source>
        <dbReference type="EMBL" id="EEU38303.1"/>
    </source>
</evidence>
<dbReference type="GO" id="GO:0046872">
    <property type="term" value="F:metal ion binding"/>
    <property type="evidence" value="ECO:0007669"/>
    <property type="project" value="UniProtKB-KW"/>
</dbReference>
<proteinExistence type="predicted"/>
<keyword evidence="2" id="KW-0677">Repeat</keyword>
<dbReference type="InParanoid" id="C7ZCQ6"/>
<dbReference type="VEuPathDB" id="FungiDB:NECHADRAFT_77136"/>
<evidence type="ECO:0000256" key="4">
    <source>
        <dbReference type="ARBA" id="ARBA00023038"/>
    </source>
</evidence>
<keyword evidence="3 5" id="KW-0862">Zinc</keyword>
<protein>
    <recommendedName>
        <fullName evidence="7">LIM zinc-binding domain-containing protein</fullName>
    </recommendedName>
</protein>
<dbReference type="PROSITE" id="PS00478">
    <property type="entry name" value="LIM_DOMAIN_1"/>
    <property type="match status" value="2"/>
</dbReference>
<dbReference type="PANTHER" id="PTHR24205:SF16">
    <property type="entry name" value="GH01042P-RELATED"/>
    <property type="match status" value="1"/>
</dbReference>
<dbReference type="KEGG" id="nhe:NECHADRAFT_77136"/>
<dbReference type="HOGENOM" id="CLU_020876_0_0_1"/>
<dbReference type="GO" id="GO:0030695">
    <property type="term" value="F:GTPase regulator activity"/>
    <property type="evidence" value="ECO:0007669"/>
    <property type="project" value="UniProtKB-ARBA"/>
</dbReference>
<accession>C7ZCQ6</accession>
<reference evidence="8 9" key="1">
    <citation type="journal article" date="2009" name="PLoS Genet.">
        <title>The genome of Nectria haematococca: contribution of supernumerary chromosomes to gene expansion.</title>
        <authorList>
            <person name="Coleman J.J."/>
            <person name="Rounsley S.D."/>
            <person name="Rodriguez-Carres M."/>
            <person name="Kuo A."/>
            <person name="Wasmann C.C."/>
            <person name="Grimwood J."/>
            <person name="Schmutz J."/>
            <person name="Taga M."/>
            <person name="White G.J."/>
            <person name="Zhou S."/>
            <person name="Schwartz D.C."/>
            <person name="Freitag M."/>
            <person name="Ma L.J."/>
            <person name="Danchin E.G."/>
            <person name="Henrissat B."/>
            <person name="Coutinho P.M."/>
            <person name="Nelson D.R."/>
            <person name="Straney D."/>
            <person name="Napoli C.A."/>
            <person name="Barker B.M."/>
            <person name="Gribskov M."/>
            <person name="Rep M."/>
            <person name="Kroken S."/>
            <person name="Molnar I."/>
            <person name="Rensing C."/>
            <person name="Kennell J.C."/>
            <person name="Zamora J."/>
            <person name="Farman M.L."/>
            <person name="Selker E.U."/>
            <person name="Salamov A."/>
            <person name="Shapiro H."/>
            <person name="Pangilinan J."/>
            <person name="Lindquist E."/>
            <person name="Lamers C."/>
            <person name="Grigoriev I.V."/>
            <person name="Geiser D.M."/>
            <person name="Covert S.F."/>
            <person name="Temporini E."/>
            <person name="Vanetten H.D."/>
        </authorList>
    </citation>
    <scope>NUCLEOTIDE SEQUENCE [LARGE SCALE GENOMIC DNA]</scope>
    <source>
        <strain evidence="9">ATCC MYA-4622 / CBS 123669 / FGSC 9596 / NRRL 45880 / 77-13-4</strain>
    </source>
</reference>
<dbReference type="GO" id="GO:0003712">
    <property type="term" value="F:transcription coregulator activity"/>
    <property type="evidence" value="ECO:0007669"/>
    <property type="project" value="TreeGrafter"/>
</dbReference>
<evidence type="ECO:0000256" key="5">
    <source>
        <dbReference type="PROSITE-ProRule" id="PRU00125"/>
    </source>
</evidence>
<evidence type="ECO:0000256" key="2">
    <source>
        <dbReference type="ARBA" id="ARBA00022737"/>
    </source>
</evidence>